<protein>
    <submittedName>
        <fullName evidence="2">N-terminal region of Chorein or VPS13/Vacuolar-sorting-associated 13 protein C-terminal, putative</fullName>
    </submittedName>
</protein>
<feature type="region of interest" description="Disordered" evidence="1">
    <location>
        <begin position="1484"/>
        <end position="1512"/>
    </location>
</feature>
<evidence type="ECO:0000313" key="2">
    <source>
        <dbReference type="EMBL" id="CAD2214242.1"/>
    </source>
</evidence>
<feature type="region of interest" description="Disordered" evidence="1">
    <location>
        <begin position="742"/>
        <end position="782"/>
    </location>
</feature>
<dbReference type="PANTHER" id="PTHR16166:SF144">
    <property type="entry name" value="CHOREIN N-TERMINAL DOMAIN-CONTAINING PROTEIN"/>
    <property type="match status" value="1"/>
</dbReference>
<organism evidence="2 3">
    <name type="scientific">Angomonas deanei</name>
    <dbReference type="NCBI Taxonomy" id="59799"/>
    <lineage>
        <taxon>Eukaryota</taxon>
        <taxon>Discoba</taxon>
        <taxon>Euglenozoa</taxon>
        <taxon>Kinetoplastea</taxon>
        <taxon>Metakinetoplastina</taxon>
        <taxon>Trypanosomatida</taxon>
        <taxon>Trypanosomatidae</taxon>
        <taxon>Strigomonadinae</taxon>
        <taxon>Angomonas</taxon>
    </lineage>
</organism>
<dbReference type="VEuPathDB" id="TriTrypDB:ADEAN_000168700"/>
<dbReference type="GO" id="GO:0006623">
    <property type="term" value="P:protein targeting to vacuole"/>
    <property type="evidence" value="ECO:0007669"/>
    <property type="project" value="TreeGrafter"/>
</dbReference>
<reference evidence="2 3" key="1">
    <citation type="submission" date="2020-08" db="EMBL/GenBank/DDBJ databases">
        <authorList>
            <person name="Newling K."/>
            <person name="Davey J."/>
            <person name="Forrester S."/>
        </authorList>
    </citation>
    <scope>NUCLEOTIDE SEQUENCE [LARGE SCALE GENOMIC DNA]</scope>
    <source>
        <strain evidence="3">Crithidia deanei Carvalho (ATCC PRA-265)</strain>
    </source>
</reference>
<evidence type="ECO:0000256" key="1">
    <source>
        <dbReference type="SAM" id="MobiDB-lite"/>
    </source>
</evidence>
<evidence type="ECO:0000313" key="3">
    <source>
        <dbReference type="Proteomes" id="UP000515908"/>
    </source>
</evidence>
<accession>A0A7G2C8B8</accession>
<dbReference type="Proteomes" id="UP000515908">
    <property type="component" value="Chromosome 03"/>
</dbReference>
<proteinExistence type="predicted"/>
<keyword evidence="3" id="KW-1185">Reference proteome</keyword>
<feature type="compositionally biased region" description="Low complexity" evidence="1">
    <location>
        <begin position="1492"/>
        <end position="1501"/>
    </location>
</feature>
<gene>
    <name evidence="2" type="ORF">ADEAN_000168700</name>
</gene>
<dbReference type="InterPro" id="IPR026847">
    <property type="entry name" value="VPS13"/>
</dbReference>
<dbReference type="EMBL" id="LR877147">
    <property type="protein sequence ID" value="CAD2214242.1"/>
    <property type="molecule type" value="Genomic_DNA"/>
</dbReference>
<dbReference type="GO" id="GO:0045053">
    <property type="term" value="P:protein retention in Golgi apparatus"/>
    <property type="evidence" value="ECO:0007669"/>
    <property type="project" value="TreeGrafter"/>
</dbReference>
<name>A0A7G2C8B8_9TRYP</name>
<sequence length="4336" mass="479867">MLETQVAALLAQYLGKFIQNVSEEKLKVSLWNGELVLQNVQLQPDFIEQIFLLVTSPELSVDSAREETAHLKSLLWPLTLVKGVIAELVIIIPWATLSAQSASVRMNGVEVVLAPLRAAPYDANTEQARKRELKKKQLSLYEKNTSTTVKTGHLRGGSDSLGSSFLTALSPLSYIQSSLREAFQNMTVELSNISIVYEFYYPGLSPELSSAVLFHMGQMKIETEQQQEQDPKGGKSIVGNISQLEVVVCAGRLQAEGELSFKQVRSLYQYHEKMVRIDSAVVAVRPPSPTNEALGVQITTENRFGVNVSFGCVTKLLEMVTRFRNGLVGFENRQHLHLLMESSALSVARRRWKFAVTCVLEQVRRRRSLGEYTTLIGQHRSRLDNMVTFSRRRKVYCELFKRLLPGSILPPLDDKEKSNLVYLEDDVLSLEQILFLRCLAMADLDYDIERHAAQQRWIEEAKERTSSGGRAGGLWGWVIKKEESAHQTTSGVAFDYRKANERLIESIEQNWQSVVDVLYKKQFELVDSQINVSAPTNIVFHLLCSNLTVTVTPNFWRQGSHEETVLLEHMDQQLVVQMKSVDYYYDTTKEIKEDRTLFCFFVGYVFAHFSGTFNTPLLESKRSETVKDCVVIRGNTARTRLSIVVGPQIVLLRPFHELLWWTEAIQCFSRELQQYKALYSRPPSDKPDTSLGIDVFVADVEVAIPLLPRDLTKADLAVSTRSLPKTQGSDASFFGSVASTHAPADSVESEEVPPMPPVEKKQKRRKYVDTLDTPSEDEAEEVPSIINSESVASSVSSYVNDGAPEIVYVSGDPCVVLTIPKIVVATTWSVTIDRRRVRAGWYVLVGDDKRDRFGRVRLWCQMKPSNVEMISFSYLQVVASKWDAMTVDVGSIDTVVDPCVLELLNELFFKPVSLFNADELEKKTKPFVDDIYNSGDQWTFTSADEISFGANNKVKRIPMHEGRYYATLLYRLKQVTRADSGRTSPITWSRPVRVTTDFANIVVKDKDGGDLVEMEFTYPDRVFHAGKPAMSSSNKLRAIQFQWEKGAGSLRLSEGTLFTGIGKSLGTISNCAVEYHAYKEVRATIGEAVLYYQTEVQSLLESLCLLKRTLAIATVPLTKMLMKDEAVLQKLRSVKKSLQLQVDCKSLLVELPINNRSDYTAMTRAFSVHLRQAVLRYGTSEKDGVMLSTVSLACKVADCFRHDMDDMGCDEEPFSLFGPATGLSSNDDAEEGDSLPELWLEYVHPRAPTETVPQKNPHCPRRLNFEVKGCLCVSLYMNIFLQIFAAMKAPLYQRLFSTGKAVNCRDGFLRMGVALGPWELQLPRSEFASSPVLFNGVLHQTEVLLAANTSSSVQITDDSTYFYTVFDELRVTSTLVPVGKGFTRHVDLTIDQITYKATNTAATDTLTQNVALRWRDGFYYVTKSTGEFVKREDANSSSCVITVGGGLDTNAVLRLAIPKDRLGTVVEILTLNLLQCNSTIPYRLGEPEDSSRNNSSETSTTLAVHEPPPRKTTSFSFQIPPIVIALQDETTEGFMVKLQEGLLFYTLVGGVGPSMQSLKTGGGELLYMSPSAKGKSNPPCKLLSVENIELSTSRVPDSVRDVKVLVEHATLEATEMEYWLALKRTVFNHQVTSLIDNRDSEAVGLPRSVSDQFSASMIEQGLIQHNQPRVVKPLLDFQIVAVETSVNVGGSAEQPLAKANVTKLKLSGNYFEDSTLACSVSVNGAQVSVKEMCGVNPHEGQYAPLFQNGYSLAVVVDIRKNCKPVETTNHASDVGASRVGAGGFVHARVSNLSCMLPLCELVGLVERCKESFATFQSHLKVDGEDTIPSPPLSKLSVQLNGGVSLTITERCAQSLGKEPLLTILIGNVCVNNGIDVERYNLKDNKEDIAAVFCPSRVWHVACSNMNMTLRQLNPIQIPLVGFTVSKPNGSELYAVVKSGFGESFTALEEESKETYMKEASVKKQYIVTLGDREAERTVDGLSVKHICTLIEVWSCIRQECAGLLRPVGEGRSTGHDPETAFSVRVYKTDLHVYKSECAESLPLVIFSVDGLQFSISSTREDILFGASRVVLSDAHRQKMLSLQQKTDACEAVTVKVHRLTGDIAVDAASVSVELNEGLVDVLKQQWVEWKSANLFHTGSVSTRPATERRCCIREINVSLPRGVVLWGEQLRVSLPPNSSEFSFTMDGITLRHRVGAIQQDLVESAGVTFVVTREQWEVRTNTITVKDACSSGLGHFLKSIQEMSPVLKHFRRDASAPPSERRILFHSSQTQVYLTPVKKAESPHSFLVELRSPKMAVSFTNSTTGSSLNVKVGETTVSCGTETDGVFTCEFCFVENGDFSFSQTVDRVKAEKISELSTSPFVLNVMASKSLQYVAEAVLLLTRRFRRRTAQRSAEPMVSKWKVHVPTLSTHLFLPSFEGSCVEVRWKEISFSRCADVASKNCVFQIQAVTSVCHKEIQPLPMVQLPQCNETAAPGLSFTRQTSAEDSSTVWKTTPIRLIVSPVLLNVVRLSIQYVCTAIRKVQAVPWDEEGPLLHSPISPFPRTAAASPTEGYGVTHISGDICFSEDIHLGGKGGRRLVFGKGALNSLPQNVITITSTNQAKIIVAPFEYTDGSEEACILVESGITVKVSKTPFVVKAPEKSIQSVVETRERSIFLIPEVDVTFVEPDEDVSTSEGSTEVHRLGFTTTVNVDCPFEVSLWNPNDSLNCGGHFRLEYRRETKAGLVSVESGSAHINRTSFTSTIGAVLQRSFDFNASVTLADKCTQVEVVLPPLDFSFTPTQLNVLYHACQSLGLRSVFSRKPSEVVPKQHTVTTTSSEMEEYSIAFVLSSPQVSFALLNALRQPEVVLSLSKVAGKSQAPRSVLSCSTVLSADVRLDDFPQRKQRSLLRCSPVVELDYVNVNGGALLSVAGHVPLLEATCPFMSVLHYRDVANTIVSMPRFNEECYTISVKNELGTDFRLVLKDKSIAAESEAFPVSRGTVTPLPACNFSQTTMHILLDEGVCTESMCVGLLSERTLLKTESGPRDALDYVVLRYDLTRREIRVTTSVKIKNELSVPVAVFNFEKCAFVKIGAQQEAFLPYGCVSAPMLVSLWTPSLDTNLVADQLPFSPCFVHNITFGDFIRAALSLSETQSEEEKTVGGVTLPFNIFAIDEASKVSQRAVQLRVAKTLFAHSGTTDDAAEGFDTKCFLMPSKSIVNCTGVEMRCTAVGLGPSVTMASGEQFDILANGIQTSTKLELHITLPAVASTPERILNAEVDLNTVGTGTFVQFENSDFSAVLIEPSSTGNLFYIRSCGVLRNFLPCAMSVYSASGTFCCQLESGESSPLFYTKDQNEAFLGDAGFYVTVRDKGNESSRSIRISGSSGKFWQMLSCKFANGNCSVFSVEGQEENTSTIHTAPLIDFRSILSIKNEHKELVLWVKAGTLTYPVSPQGLLDLTLFTDEKGEHTAFQFAYGYQEKRTFDWCTSMKIGDILQLEERQVLKIRTREVDKETKEEVFINSRVPMVFEGHFEMESFGCLSLLSTDGYNKFGLHVDLLRQSPVVIENRTPYNVQFCQQVTRVERDTDAVHAYIASPKTDCPVSWDRLPLPRKVIRFTIFEQGTNAKVAETTMDLGDASSASETIVLSKVVFAFCSRVYHDGNETFIVCFTDTRLLEAQIKTPITSLTSVELTMKAVLLHLSAQCHGDTEKATRSKPIYKTTRKTLTEAGVKGALAPLLALSEVNNKEFDIFVFRVTGLELYSTLTQAQTLFSVRCKTIDVADCTTPSMTAPTLLTAANDALYFAVHLVNNASSTTTGREGSTSRVVIIREAELEVAPVTIHLVDAVVVTAVDAWHNVRTQWAKRPSSPTVVHKPRSLAEVYVKKVSISPIRVELSWRTTESSLVLPISLLLVSSVEKAPIRFGKYEAHSLYYRSSGVLSALGLTVMKAYTPLLMLQLVRVIGALEAYGNPLYLLRCWGRGLDAFFKDTFIQRDLKGGTKALLRETASSTFHSIGLVTQFGGRTLSSLFVEQEDTTGETKRGSLRNGVKTLFSEPFRKGSQEGFSGMLGGMGSSVIGLVSLPMAVALNGISRSAQFLAVQLDTQQSDVVPADRLVYSQRNFTALIEDFSNRRGDSPTLGVAESLSKGLLTLSAFNAQLQLAITSGEKVKAFAQRVGVGNIALYADFDVFLQCAEAKEFVEWFPTAMGSEIKYILYIFAKRNELSLGSTREWKKVGHVSREGQSWKFLRGKFPPLYQIRHETRTLLNATLSVMNVNDLFDGAPTTISDEAVRALHIQQTLGKESLLKFVTLDVVAQICPMEELKTFLPAETLLQEGSRLHQIYGQSFATLLKQMILQENA</sequence>
<dbReference type="PANTHER" id="PTHR16166">
    <property type="entry name" value="VACUOLAR PROTEIN SORTING-ASSOCIATED PROTEIN VPS13"/>
    <property type="match status" value="1"/>
</dbReference>